<evidence type="ECO:0000256" key="9">
    <source>
        <dbReference type="ARBA" id="ARBA00023065"/>
    </source>
</evidence>
<comment type="caution">
    <text evidence="15">The sequence shown here is derived from an EMBL/GenBank/DDBJ whole genome shotgun (WGS) entry which is preliminary data.</text>
</comment>
<protein>
    <submittedName>
        <fullName evidence="15">Sodium/solute symporter</fullName>
    </submittedName>
</protein>
<feature type="transmembrane region" description="Helical" evidence="14">
    <location>
        <begin position="72"/>
        <end position="91"/>
    </location>
</feature>
<keyword evidence="11" id="KW-0739">Sodium transport</keyword>
<sequence>MFSIILLCVFFAFMIGVGVWGMRRTSSLNDFFLGGRSIGPWVSAVAYGTTYFSAVLFIGFAGKLGWAYGLNALWIAAGNAVFGSLMAWLILGKRTRRMTKNLDVMTMPEFLQERYDGKYLKIISALIIFVFLLPYSASVFKGLGYLFEANFNISFDTALLIMIGITGLYLVLGGYFAIAFTDFIQGIIMIFGSIVMVYLLVQKGGGLSEVLSTIPGKHLLHMPLEKQPGTLLLCALVFMTSFGTWGLPQMVQKFYAVKDESVIVKAAWATCVFALIIGFAAYFTGSMTHLFYDAPPLTASGAADFDRFIPDMLKTNLPEALMALILLLVLSASMSTLSSLVLVSASAVAIDLYKGHINPEVSNKASVRLIRLLSALFIVISYVIARYDFDIIITLMSLSWGAVAGAFMAPYIYGLFWKGATKAGVKAGMATGLVVNITLFFILGPAKSPIASSAAMIAPFAVVPLVSLFTRPPSERTIAQAFGAKG</sequence>
<evidence type="ECO:0000256" key="6">
    <source>
        <dbReference type="ARBA" id="ARBA00022847"/>
    </source>
</evidence>
<keyword evidence="16" id="KW-1185">Reference proteome</keyword>
<keyword evidence="6" id="KW-0769">Symport</keyword>
<dbReference type="Pfam" id="PF00474">
    <property type="entry name" value="SSF"/>
    <property type="match status" value="1"/>
</dbReference>
<feature type="transmembrane region" description="Helical" evidence="14">
    <location>
        <begin position="365"/>
        <end position="385"/>
    </location>
</feature>
<feature type="transmembrane region" description="Helical" evidence="14">
    <location>
        <begin position="391"/>
        <end position="413"/>
    </location>
</feature>
<reference evidence="15 16" key="1">
    <citation type="submission" date="2020-02" db="EMBL/GenBank/DDBJ databases">
        <title>Comparative genomics of sulfur disproportionating microorganisms.</title>
        <authorList>
            <person name="Ward L.M."/>
            <person name="Bertran E."/>
            <person name="Johnston D.T."/>
        </authorList>
    </citation>
    <scope>NUCLEOTIDE SEQUENCE [LARGE SCALE GENOMIC DNA]</scope>
    <source>
        <strain evidence="15 16">DSM 3696</strain>
    </source>
</reference>
<dbReference type="GO" id="GO:0005298">
    <property type="term" value="F:proline:sodium symporter activity"/>
    <property type="evidence" value="ECO:0007669"/>
    <property type="project" value="TreeGrafter"/>
</dbReference>
<dbReference type="InterPro" id="IPR038377">
    <property type="entry name" value="Na/Glc_symporter_sf"/>
</dbReference>
<comment type="similarity">
    <text evidence="2 13">Belongs to the sodium:solute symporter (SSF) (TC 2.A.21) family.</text>
</comment>
<evidence type="ECO:0000313" key="15">
    <source>
        <dbReference type="EMBL" id="NDY55922.1"/>
    </source>
</evidence>
<dbReference type="NCBIfam" id="TIGR00813">
    <property type="entry name" value="sss"/>
    <property type="match status" value="1"/>
</dbReference>
<evidence type="ECO:0000256" key="10">
    <source>
        <dbReference type="ARBA" id="ARBA00023136"/>
    </source>
</evidence>
<dbReference type="GO" id="GO:0015824">
    <property type="term" value="P:proline transport"/>
    <property type="evidence" value="ECO:0007669"/>
    <property type="project" value="TreeGrafter"/>
</dbReference>
<evidence type="ECO:0000256" key="4">
    <source>
        <dbReference type="ARBA" id="ARBA00022475"/>
    </source>
</evidence>
<gene>
    <name evidence="15" type="ORF">G3N56_04085</name>
</gene>
<keyword evidence="8" id="KW-0915">Sodium</keyword>
<keyword evidence="4" id="KW-1003">Cell membrane</keyword>
<dbReference type="InterPro" id="IPR001734">
    <property type="entry name" value="Na/solute_symporter"/>
</dbReference>
<feature type="transmembrane region" description="Helical" evidence="14">
    <location>
        <begin position="450"/>
        <end position="470"/>
    </location>
</feature>
<feature type="transmembrane region" description="Helical" evidence="14">
    <location>
        <begin position="320"/>
        <end position="353"/>
    </location>
</feature>
<evidence type="ECO:0000313" key="16">
    <source>
        <dbReference type="Proteomes" id="UP000469724"/>
    </source>
</evidence>
<comment type="subcellular location">
    <subcellularLocation>
        <location evidence="1">Cell membrane</location>
        <topology evidence="1">Multi-pass membrane protein</topology>
    </subcellularLocation>
</comment>
<proteinExistence type="inferred from homology"/>
<name>A0A7K3NIA9_9BACT</name>
<evidence type="ECO:0000256" key="14">
    <source>
        <dbReference type="SAM" id="Phobius"/>
    </source>
</evidence>
<keyword evidence="9" id="KW-0406">Ion transport</keyword>
<dbReference type="RefSeq" id="WP_163300974.1">
    <property type="nucleotide sequence ID" value="NZ_JAAGRQ010000011.1"/>
</dbReference>
<feature type="transmembrane region" description="Helical" evidence="14">
    <location>
        <begin position="44"/>
        <end position="66"/>
    </location>
</feature>
<keyword evidence="5 14" id="KW-0812">Transmembrane</keyword>
<dbReference type="GO" id="GO:0005886">
    <property type="term" value="C:plasma membrane"/>
    <property type="evidence" value="ECO:0007669"/>
    <property type="project" value="UniProtKB-SubCell"/>
</dbReference>
<feature type="transmembrane region" description="Helical" evidence="14">
    <location>
        <begin position="425"/>
        <end position="444"/>
    </location>
</feature>
<feature type="transmembrane region" description="Helical" evidence="14">
    <location>
        <begin position="6"/>
        <end position="23"/>
    </location>
</feature>
<dbReference type="PANTHER" id="PTHR48086:SF3">
    <property type="entry name" value="SODIUM_PROLINE SYMPORTER"/>
    <property type="match status" value="1"/>
</dbReference>
<evidence type="ECO:0000256" key="2">
    <source>
        <dbReference type="ARBA" id="ARBA00006434"/>
    </source>
</evidence>
<evidence type="ECO:0000256" key="8">
    <source>
        <dbReference type="ARBA" id="ARBA00023053"/>
    </source>
</evidence>
<evidence type="ECO:0000256" key="12">
    <source>
        <dbReference type="ARBA" id="ARBA00033708"/>
    </source>
</evidence>
<feature type="transmembrane region" description="Helical" evidence="14">
    <location>
        <begin position="262"/>
        <end position="283"/>
    </location>
</feature>
<feature type="transmembrane region" description="Helical" evidence="14">
    <location>
        <begin position="183"/>
        <end position="201"/>
    </location>
</feature>
<dbReference type="PANTHER" id="PTHR48086">
    <property type="entry name" value="SODIUM/PROLINE SYMPORTER-RELATED"/>
    <property type="match status" value="1"/>
</dbReference>
<accession>A0A7K3NIA9</accession>
<dbReference type="InterPro" id="IPR050277">
    <property type="entry name" value="Sodium:Solute_Symporter"/>
</dbReference>
<comment type="catalytic activity">
    <reaction evidence="12">
        <text>L-proline(in) + Na(+)(in) = L-proline(out) + Na(+)(out)</text>
        <dbReference type="Rhea" id="RHEA:28967"/>
        <dbReference type="ChEBI" id="CHEBI:29101"/>
        <dbReference type="ChEBI" id="CHEBI:60039"/>
    </reaction>
</comment>
<keyword evidence="10 14" id="KW-0472">Membrane</keyword>
<evidence type="ECO:0000256" key="5">
    <source>
        <dbReference type="ARBA" id="ARBA00022692"/>
    </source>
</evidence>
<keyword evidence="3" id="KW-0813">Transport</keyword>
<evidence type="ECO:0000256" key="1">
    <source>
        <dbReference type="ARBA" id="ARBA00004651"/>
    </source>
</evidence>
<feature type="transmembrane region" description="Helical" evidence="14">
    <location>
        <begin position="119"/>
        <end position="137"/>
    </location>
</feature>
<dbReference type="AlphaFoldDB" id="A0A7K3NIA9"/>
<dbReference type="PROSITE" id="PS50283">
    <property type="entry name" value="NA_SOLUT_SYMP_3"/>
    <property type="match status" value="1"/>
</dbReference>
<evidence type="ECO:0000256" key="13">
    <source>
        <dbReference type="RuleBase" id="RU362091"/>
    </source>
</evidence>
<evidence type="ECO:0000256" key="11">
    <source>
        <dbReference type="ARBA" id="ARBA00023201"/>
    </source>
</evidence>
<keyword evidence="7 14" id="KW-1133">Transmembrane helix</keyword>
<dbReference type="GO" id="GO:0015193">
    <property type="term" value="F:L-proline transmembrane transporter activity"/>
    <property type="evidence" value="ECO:0007669"/>
    <property type="project" value="TreeGrafter"/>
</dbReference>
<evidence type="ECO:0000256" key="3">
    <source>
        <dbReference type="ARBA" id="ARBA00022448"/>
    </source>
</evidence>
<dbReference type="Proteomes" id="UP000469724">
    <property type="component" value="Unassembled WGS sequence"/>
</dbReference>
<evidence type="ECO:0000256" key="7">
    <source>
        <dbReference type="ARBA" id="ARBA00022989"/>
    </source>
</evidence>
<organism evidence="15 16">
    <name type="scientific">Desulfolutivibrio sulfodismutans</name>
    <dbReference type="NCBI Taxonomy" id="63561"/>
    <lineage>
        <taxon>Bacteria</taxon>
        <taxon>Pseudomonadati</taxon>
        <taxon>Thermodesulfobacteriota</taxon>
        <taxon>Desulfovibrionia</taxon>
        <taxon>Desulfovibrionales</taxon>
        <taxon>Desulfovibrionaceae</taxon>
        <taxon>Desulfolutivibrio</taxon>
    </lineage>
</organism>
<feature type="transmembrane region" description="Helical" evidence="14">
    <location>
        <begin position="157"/>
        <end position="176"/>
    </location>
</feature>
<dbReference type="Gene3D" id="1.20.1730.10">
    <property type="entry name" value="Sodium/glucose cotransporter"/>
    <property type="match status" value="1"/>
</dbReference>
<feature type="transmembrane region" description="Helical" evidence="14">
    <location>
        <begin position="229"/>
        <end position="250"/>
    </location>
</feature>
<dbReference type="EMBL" id="JAAGRQ010000011">
    <property type="protein sequence ID" value="NDY55922.1"/>
    <property type="molecule type" value="Genomic_DNA"/>
</dbReference>